<evidence type="ECO:0008006" key="2">
    <source>
        <dbReference type="Google" id="ProtNLM"/>
    </source>
</evidence>
<proteinExistence type="predicted"/>
<dbReference type="GO" id="GO:0005868">
    <property type="term" value="C:cytoplasmic dynein complex"/>
    <property type="evidence" value="ECO:0007669"/>
    <property type="project" value="TreeGrafter"/>
</dbReference>
<name>A0A0A9DGB2_ARUDO</name>
<dbReference type="SUPFAM" id="SSF54648">
    <property type="entry name" value="DLC"/>
    <property type="match status" value="1"/>
</dbReference>
<dbReference type="InterPro" id="IPR001372">
    <property type="entry name" value="Dynein_light_chain_typ-1/2"/>
</dbReference>
<dbReference type="PANTHER" id="PTHR11886">
    <property type="entry name" value="DYNEIN LIGHT CHAIN"/>
    <property type="match status" value="1"/>
</dbReference>
<reference evidence="1" key="2">
    <citation type="journal article" date="2015" name="Data Brief">
        <title>Shoot transcriptome of the giant reed, Arundo donax.</title>
        <authorList>
            <person name="Barrero R.A."/>
            <person name="Guerrero F.D."/>
            <person name="Moolhuijzen P."/>
            <person name="Goolsby J.A."/>
            <person name="Tidwell J."/>
            <person name="Bellgard S.E."/>
            <person name="Bellgard M.I."/>
        </authorList>
    </citation>
    <scope>NUCLEOTIDE SEQUENCE</scope>
    <source>
        <tissue evidence="1">Shoot tissue taken approximately 20 cm above the soil surface</tissue>
    </source>
</reference>
<dbReference type="Gene3D" id="3.30.740.10">
    <property type="entry name" value="Protein Inhibitor Of Neuronal Nitric Oxide Synthase"/>
    <property type="match status" value="1"/>
</dbReference>
<dbReference type="GO" id="GO:0045505">
    <property type="term" value="F:dynein intermediate chain binding"/>
    <property type="evidence" value="ECO:0007669"/>
    <property type="project" value="TreeGrafter"/>
</dbReference>
<accession>A0A0A9DGB2</accession>
<reference evidence="1" key="1">
    <citation type="submission" date="2014-09" db="EMBL/GenBank/DDBJ databases">
        <authorList>
            <person name="Magalhaes I.L.F."/>
            <person name="Oliveira U."/>
            <person name="Santos F.R."/>
            <person name="Vidigal T.H.D.A."/>
            <person name="Brescovit A.D."/>
            <person name="Santos A.J."/>
        </authorList>
    </citation>
    <scope>NUCLEOTIDE SEQUENCE</scope>
    <source>
        <tissue evidence="1">Shoot tissue taken approximately 20 cm above the soil surface</tissue>
    </source>
</reference>
<dbReference type="AlphaFoldDB" id="A0A0A9DGB2"/>
<organism evidence="1">
    <name type="scientific">Arundo donax</name>
    <name type="common">Giant reed</name>
    <name type="synonym">Donax arundinaceus</name>
    <dbReference type="NCBI Taxonomy" id="35708"/>
    <lineage>
        <taxon>Eukaryota</taxon>
        <taxon>Viridiplantae</taxon>
        <taxon>Streptophyta</taxon>
        <taxon>Embryophyta</taxon>
        <taxon>Tracheophyta</taxon>
        <taxon>Spermatophyta</taxon>
        <taxon>Magnoliopsida</taxon>
        <taxon>Liliopsida</taxon>
        <taxon>Poales</taxon>
        <taxon>Poaceae</taxon>
        <taxon>PACMAD clade</taxon>
        <taxon>Arundinoideae</taxon>
        <taxon>Arundineae</taxon>
        <taxon>Arundo</taxon>
    </lineage>
</organism>
<sequence>MASRHGSRRTKADQWLFGRKWRGTAKETRHPVVSEVKPPNPITVQKDEGICLEKSRVHLPGLGQREIIDVAPGRKSMPEMETNMKEVDQWLFGVKWRGTAKERRHPVMPEAQPQNPTIPQKDEGICVEKSRVHLHGLGQREIVDVAPGRKSMPEMEINMKEVVAVLGVKVMAADMAPFMQLHAFRCAKRSHDSLDKFSSRQLAHDVKKEFDKVYGPTWHCIVGTSYGSFVTHSRGCFLYFSLDKIIVMLFKTKIRKVLAS</sequence>
<dbReference type="GO" id="GO:0007017">
    <property type="term" value="P:microtubule-based process"/>
    <property type="evidence" value="ECO:0007669"/>
    <property type="project" value="InterPro"/>
</dbReference>
<dbReference type="FunFam" id="3.30.740.10:FF:000003">
    <property type="entry name" value="Dynein light chain"/>
    <property type="match status" value="1"/>
</dbReference>
<dbReference type="Pfam" id="PF01221">
    <property type="entry name" value="Dynein_light"/>
    <property type="match status" value="1"/>
</dbReference>
<evidence type="ECO:0000313" key="1">
    <source>
        <dbReference type="EMBL" id="JAD86886.1"/>
    </source>
</evidence>
<dbReference type="EMBL" id="GBRH01211009">
    <property type="protein sequence ID" value="JAD86886.1"/>
    <property type="molecule type" value="Transcribed_RNA"/>
</dbReference>
<dbReference type="InterPro" id="IPR037177">
    <property type="entry name" value="DLC_sf"/>
</dbReference>
<protein>
    <recommendedName>
        <fullName evidence="2">Dynein light chain</fullName>
    </recommendedName>
</protein>
<dbReference type="PANTHER" id="PTHR11886:SF80">
    <property type="entry name" value="OS01G0555600 PROTEIN"/>
    <property type="match status" value="1"/>
</dbReference>
<dbReference type="SMART" id="SM01375">
    <property type="entry name" value="Dynein_light"/>
    <property type="match status" value="1"/>
</dbReference>